<evidence type="ECO:0000313" key="1">
    <source>
        <dbReference type="EMBL" id="SNX94476.1"/>
    </source>
</evidence>
<sequence length="121" mass="13159">MAATPDDVRTLALAFPETTERPAWDMACLRVRDKVFASMPPDESWVAIRLAEGENRALAGERPGVFSVPHHYRNSSMVVVDLAAVDRAELAELLTEAWRLRAPARLRAAFDTAGSPPSGGS</sequence>
<reference evidence="1 2" key="1">
    <citation type="submission" date="2017-09" db="EMBL/GenBank/DDBJ databases">
        <authorList>
            <person name="Ehlers B."/>
            <person name="Leendertz F.H."/>
        </authorList>
    </citation>
    <scope>NUCLEOTIDE SEQUENCE [LARGE SCALE GENOMIC DNA]</scope>
    <source>
        <strain evidence="1 2">DSM 46844</strain>
    </source>
</reference>
<dbReference type="AlphaFoldDB" id="A0A285E8P9"/>
<dbReference type="Pfam" id="PF04237">
    <property type="entry name" value="YjbR"/>
    <property type="match status" value="1"/>
</dbReference>
<gene>
    <name evidence="1" type="ORF">SAMN06893097_101270</name>
</gene>
<accession>A0A285E8P9</accession>
<protein>
    <recommendedName>
        <fullName evidence="3">MmcQ/YjbR family DNA-binding protein</fullName>
    </recommendedName>
</protein>
<proteinExistence type="predicted"/>
<evidence type="ECO:0000313" key="2">
    <source>
        <dbReference type="Proteomes" id="UP000219514"/>
    </source>
</evidence>
<dbReference type="InterPro" id="IPR058532">
    <property type="entry name" value="YjbR/MT2646/Rv2570-like"/>
</dbReference>
<dbReference type="Gene3D" id="3.90.1150.30">
    <property type="match status" value="1"/>
</dbReference>
<dbReference type="SUPFAM" id="SSF142906">
    <property type="entry name" value="YjbR-like"/>
    <property type="match status" value="1"/>
</dbReference>
<evidence type="ECO:0008006" key="3">
    <source>
        <dbReference type="Google" id="ProtNLM"/>
    </source>
</evidence>
<dbReference type="OrthoDB" id="8479417at2"/>
<dbReference type="EMBL" id="OBDO01000001">
    <property type="protein sequence ID" value="SNX94476.1"/>
    <property type="molecule type" value="Genomic_DNA"/>
</dbReference>
<keyword evidence="2" id="KW-1185">Reference proteome</keyword>
<dbReference type="Proteomes" id="UP000219514">
    <property type="component" value="Unassembled WGS sequence"/>
</dbReference>
<organism evidence="1 2">
    <name type="scientific">Geodermatophilus sabuli</name>
    <dbReference type="NCBI Taxonomy" id="1564158"/>
    <lineage>
        <taxon>Bacteria</taxon>
        <taxon>Bacillati</taxon>
        <taxon>Actinomycetota</taxon>
        <taxon>Actinomycetes</taxon>
        <taxon>Geodermatophilales</taxon>
        <taxon>Geodermatophilaceae</taxon>
        <taxon>Geodermatophilus</taxon>
    </lineage>
</organism>
<dbReference type="RefSeq" id="WP_097203695.1">
    <property type="nucleotide sequence ID" value="NZ_JACHXB010000001.1"/>
</dbReference>
<dbReference type="InterPro" id="IPR038056">
    <property type="entry name" value="YjbR-like_sf"/>
</dbReference>
<name>A0A285E8P9_9ACTN</name>